<evidence type="ECO:0000313" key="1">
    <source>
        <dbReference type="EMBL" id="TWU38499.1"/>
    </source>
</evidence>
<evidence type="ECO:0000313" key="2">
    <source>
        <dbReference type="Proteomes" id="UP000319143"/>
    </source>
</evidence>
<dbReference type="AlphaFoldDB" id="A0A5C6DUQ2"/>
<reference evidence="1 2" key="1">
    <citation type="submission" date="2019-02" db="EMBL/GenBank/DDBJ databases">
        <title>Deep-cultivation of Planctomycetes and their phenomic and genomic characterization uncovers novel biology.</title>
        <authorList>
            <person name="Wiegand S."/>
            <person name="Jogler M."/>
            <person name="Boedeker C."/>
            <person name="Pinto D."/>
            <person name="Vollmers J."/>
            <person name="Rivas-Marin E."/>
            <person name="Kohn T."/>
            <person name="Peeters S.H."/>
            <person name="Heuer A."/>
            <person name="Rast P."/>
            <person name="Oberbeckmann S."/>
            <person name="Bunk B."/>
            <person name="Jeske O."/>
            <person name="Meyerdierks A."/>
            <person name="Storesund J.E."/>
            <person name="Kallscheuer N."/>
            <person name="Luecker S."/>
            <person name="Lage O.M."/>
            <person name="Pohl T."/>
            <person name="Merkel B.J."/>
            <person name="Hornburger P."/>
            <person name="Mueller R.-W."/>
            <person name="Bruemmer F."/>
            <person name="Labrenz M."/>
            <person name="Spormann A.M."/>
            <person name="Op Den Camp H."/>
            <person name="Overmann J."/>
            <person name="Amann R."/>
            <person name="Jetten M.S.M."/>
            <person name="Mascher T."/>
            <person name="Medema M.H."/>
            <person name="Devos D.P."/>
            <person name="Kaster A.-K."/>
            <person name="Ovreas L."/>
            <person name="Rohde M."/>
            <person name="Galperin M.Y."/>
            <person name="Jogler C."/>
        </authorList>
    </citation>
    <scope>NUCLEOTIDE SEQUENCE [LARGE SCALE GENOMIC DNA]</scope>
    <source>
        <strain evidence="1 2">Poly41</strain>
    </source>
</reference>
<name>A0A5C6DUQ2_9BACT</name>
<accession>A0A5C6DUQ2</accession>
<comment type="caution">
    <text evidence="1">The sequence shown here is derived from an EMBL/GenBank/DDBJ whole genome shotgun (WGS) entry which is preliminary data.</text>
</comment>
<sequence length="73" mass="8269">MAPKLLLIQFIDGFARHPESRRVCRRRGPAFFTKARLVDVRFDDPPKLDEESVRGGVLSVMTPVSLFCTLPPN</sequence>
<gene>
    <name evidence="1" type="ORF">Poly41_29750</name>
</gene>
<organism evidence="1 2">
    <name type="scientific">Novipirellula artificiosorum</name>
    <dbReference type="NCBI Taxonomy" id="2528016"/>
    <lineage>
        <taxon>Bacteria</taxon>
        <taxon>Pseudomonadati</taxon>
        <taxon>Planctomycetota</taxon>
        <taxon>Planctomycetia</taxon>
        <taxon>Pirellulales</taxon>
        <taxon>Pirellulaceae</taxon>
        <taxon>Novipirellula</taxon>
    </lineage>
</organism>
<dbReference type="Proteomes" id="UP000319143">
    <property type="component" value="Unassembled WGS sequence"/>
</dbReference>
<proteinExistence type="predicted"/>
<dbReference type="EMBL" id="SJPV01000004">
    <property type="protein sequence ID" value="TWU38499.1"/>
    <property type="molecule type" value="Genomic_DNA"/>
</dbReference>
<keyword evidence="2" id="KW-1185">Reference proteome</keyword>
<protein>
    <submittedName>
        <fullName evidence="1">Uncharacterized protein</fullName>
    </submittedName>
</protein>